<name>A0A1V2I6V6_9ACTN</name>
<dbReference type="EMBL" id="MOMC01000049">
    <property type="protein sequence ID" value="ONH26776.1"/>
    <property type="molecule type" value="Genomic_DNA"/>
</dbReference>
<protein>
    <submittedName>
        <fullName evidence="2">Uncharacterized protein</fullName>
    </submittedName>
</protein>
<organism evidence="2 3">
    <name type="scientific">Pseudofrankia asymbiotica</name>
    <dbReference type="NCBI Taxonomy" id="1834516"/>
    <lineage>
        <taxon>Bacteria</taxon>
        <taxon>Bacillati</taxon>
        <taxon>Actinomycetota</taxon>
        <taxon>Actinomycetes</taxon>
        <taxon>Frankiales</taxon>
        <taxon>Frankiaceae</taxon>
        <taxon>Pseudofrankia</taxon>
    </lineage>
</organism>
<gene>
    <name evidence="2" type="ORF">BL253_23780</name>
</gene>
<accession>A0A1V2I6V6</accession>
<dbReference type="AlphaFoldDB" id="A0A1V2I6V6"/>
<keyword evidence="3" id="KW-1185">Reference proteome</keyword>
<sequence>MGGWAAGRPLAIGGAVGAGRENGGASEGGGIEGGGVTAGRCLGGTFQSSGAGCVGSGPRGAAAYGVAGSQPVRTRGGCTEDGSTTVVSGLDRLVAAPAGPPVGGGAVVGGGTGWVVTSEGAGSDGPGSRHAPLGGRGAVERSSRWNASSP</sequence>
<reference evidence="3" key="1">
    <citation type="submission" date="2016-10" db="EMBL/GenBank/DDBJ databases">
        <title>Frankia sp. NRRL B-16386 Genome sequencing.</title>
        <authorList>
            <person name="Ghodhbane-Gtari F."/>
            <person name="Swanson E."/>
            <person name="Gueddou A."/>
            <person name="Hezbri K."/>
            <person name="Ktari K."/>
            <person name="Nouioui I."/>
            <person name="Morris K."/>
            <person name="Simpson S."/>
            <person name="Abebe-Akele F."/>
            <person name="Thomas K."/>
            <person name="Gtari M."/>
            <person name="Tisa L.S."/>
        </authorList>
    </citation>
    <scope>NUCLEOTIDE SEQUENCE [LARGE SCALE GENOMIC DNA]</scope>
    <source>
        <strain evidence="3">NRRL B-16386</strain>
    </source>
</reference>
<evidence type="ECO:0000256" key="1">
    <source>
        <dbReference type="SAM" id="MobiDB-lite"/>
    </source>
</evidence>
<dbReference type="STRING" id="1834516.BL253_23780"/>
<dbReference type="Proteomes" id="UP000188929">
    <property type="component" value="Unassembled WGS sequence"/>
</dbReference>
<evidence type="ECO:0000313" key="2">
    <source>
        <dbReference type="EMBL" id="ONH26776.1"/>
    </source>
</evidence>
<feature type="region of interest" description="Disordered" evidence="1">
    <location>
        <begin position="113"/>
        <end position="150"/>
    </location>
</feature>
<comment type="caution">
    <text evidence="2">The sequence shown here is derived from an EMBL/GenBank/DDBJ whole genome shotgun (WGS) entry which is preliminary data.</text>
</comment>
<proteinExistence type="predicted"/>
<evidence type="ECO:0000313" key="3">
    <source>
        <dbReference type="Proteomes" id="UP000188929"/>
    </source>
</evidence>